<dbReference type="HOGENOM" id="CLU_2576248_0_0_1"/>
<dbReference type="EMBL" id="GL732539">
    <property type="protein sequence ID" value="EFX82667.1"/>
    <property type="molecule type" value="Genomic_DNA"/>
</dbReference>
<dbReference type="AlphaFoldDB" id="E9GD35"/>
<dbReference type="InParanoid" id="E9GD35"/>
<evidence type="ECO:0000313" key="1">
    <source>
        <dbReference type="EMBL" id="EFX82667.1"/>
    </source>
</evidence>
<gene>
    <name evidence="1" type="ORF">DAPPUDRAFT_316491</name>
</gene>
<sequence length="81" mass="9058">MTVGPKLKKKPLPRIFGVLNCITIHFHPSQVSYMLMPTSRNDPVCRSAVPSAVPYIRCSESESLKLIILLQLKDLAKLNPL</sequence>
<dbReference type="KEGG" id="dpx:DAPPUDRAFT_316491"/>
<reference evidence="1 2" key="1">
    <citation type="journal article" date="2011" name="Science">
        <title>The ecoresponsive genome of Daphnia pulex.</title>
        <authorList>
            <person name="Colbourne J.K."/>
            <person name="Pfrender M.E."/>
            <person name="Gilbert D."/>
            <person name="Thomas W.K."/>
            <person name="Tucker A."/>
            <person name="Oakley T.H."/>
            <person name="Tokishita S."/>
            <person name="Aerts A."/>
            <person name="Arnold G.J."/>
            <person name="Basu M.K."/>
            <person name="Bauer D.J."/>
            <person name="Caceres C.E."/>
            <person name="Carmel L."/>
            <person name="Casola C."/>
            <person name="Choi J.H."/>
            <person name="Detter J.C."/>
            <person name="Dong Q."/>
            <person name="Dusheyko S."/>
            <person name="Eads B.D."/>
            <person name="Frohlich T."/>
            <person name="Geiler-Samerotte K.A."/>
            <person name="Gerlach D."/>
            <person name="Hatcher P."/>
            <person name="Jogdeo S."/>
            <person name="Krijgsveld J."/>
            <person name="Kriventseva E.V."/>
            <person name="Kultz D."/>
            <person name="Laforsch C."/>
            <person name="Lindquist E."/>
            <person name="Lopez J."/>
            <person name="Manak J.R."/>
            <person name="Muller J."/>
            <person name="Pangilinan J."/>
            <person name="Patwardhan R.P."/>
            <person name="Pitluck S."/>
            <person name="Pritham E.J."/>
            <person name="Rechtsteiner A."/>
            <person name="Rho M."/>
            <person name="Rogozin I.B."/>
            <person name="Sakarya O."/>
            <person name="Salamov A."/>
            <person name="Schaack S."/>
            <person name="Shapiro H."/>
            <person name="Shiga Y."/>
            <person name="Skalitzky C."/>
            <person name="Smith Z."/>
            <person name="Souvorov A."/>
            <person name="Sung W."/>
            <person name="Tang Z."/>
            <person name="Tsuchiya D."/>
            <person name="Tu H."/>
            <person name="Vos H."/>
            <person name="Wang M."/>
            <person name="Wolf Y.I."/>
            <person name="Yamagata H."/>
            <person name="Yamada T."/>
            <person name="Ye Y."/>
            <person name="Shaw J.R."/>
            <person name="Andrews J."/>
            <person name="Crease T.J."/>
            <person name="Tang H."/>
            <person name="Lucas S.M."/>
            <person name="Robertson H.M."/>
            <person name="Bork P."/>
            <person name="Koonin E.V."/>
            <person name="Zdobnov E.M."/>
            <person name="Grigoriev I.V."/>
            <person name="Lynch M."/>
            <person name="Boore J.L."/>
        </authorList>
    </citation>
    <scope>NUCLEOTIDE SEQUENCE [LARGE SCALE GENOMIC DNA]</scope>
</reference>
<name>E9GD35_DAPPU</name>
<keyword evidence="2" id="KW-1185">Reference proteome</keyword>
<evidence type="ECO:0000313" key="2">
    <source>
        <dbReference type="Proteomes" id="UP000000305"/>
    </source>
</evidence>
<dbReference type="Proteomes" id="UP000000305">
    <property type="component" value="Unassembled WGS sequence"/>
</dbReference>
<organism evidence="1 2">
    <name type="scientific">Daphnia pulex</name>
    <name type="common">Water flea</name>
    <dbReference type="NCBI Taxonomy" id="6669"/>
    <lineage>
        <taxon>Eukaryota</taxon>
        <taxon>Metazoa</taxon>
        <taxon>Ecdysozoa</taxon>
        <taxon>Arthropoda</taxon>
        <taxon>Crustacea</taxon>
        <taxon>Branchiopoda</taxon>
        <taxon>Diplostraca</taxon>
        <taxon>Cladocera</taxon>
        <taxon>Anomopoda</taxon>
        <taxon>Daphniidae</taxon>
        <taxon>Daphnia</taxon>
    </lineage>
</organism>
<protein>
    <submittedName>
        <fullName evidence="1">Uncharacterized protein</fullName>
    </submittedName>
</protein>
<proteinExistence type="predicted"/>
<accession>E9GD35</accession>